<keyword evidence="2" id="KW-1185">Reference proteome</keyword>
<sequence length="166" mass="18571">MENSQILKRWAEYLRTVLNCSSVISDAAIDRFPHVDTNNDLDLPFSLTETIRAVQHISNGKALGSDPIPPDVYKHGCANFGIIINTAKMVVIHQPPTSAEYNAPRINDNGTEYKNVENFAYLGSTLEFNTRIDDEVAQRISLASYAFGQLQASMWNCHGFHLNTKL</sequence>
<protein>
    <submittedName>
        <fullName evidence="1 3">Uncharacterized protein</fullName>
    </submittedName>
</protein>
<reference evidence="3" key="1">
    <citation type="submission" date="2016-06" db="UniProtKB">
        <authorList>
            <consortium name="WormBaseParasite"/>
        </authorList>
    </citation>
    <scope>IDENTIFICATION</scope>
</reference>
<organism evidence="3">
    <name type="scientific">Schistocephalus solidus</name>
    <name type="common">Tapeworm</name>
    <dbReference type="NCBI Taxonomy" id="70667"/>
    <lineage>
        <taxon>Eukaryota</taxon>
        <taxon>Metazoa</taxon>
        <taxon>Spiralia</taxon>
        <taxon>Lophotrochozoa</taxon>
        <taxon>Platyhelminthes</taxon>
        <taxon>Cestoda</taxon>
        <taxon>Eucestoda</taxon>
        <taxon>Diphyllobothriidea</taxon>
        <taxon>Diphyllobothriidae</taxon>
        <taxon>Schistocephalus</taxon>
    </lineage>
</organism>
<dbReference type="Proteomes" id="UP000275846">
    <property type="component" value="Unassembled WGS sequence"/>
</dbReference>
<dbReference type="OrthoDB" id="425014at2759"/>
<dbReference type="WBParaSite" id="SSLN_0000442301-mRNA-1">
    <property type="protein sequence ID" value="SSLN_0000442301-mRNA-1"/>
    <property type="gene ID" value="SSLN_0000442301"/>
</dbReference>
<proteinExistence type="predicted"/>
<reference evidence="1 2" key="2">
    <citation type="submission" date="2018-11" db="EMBL/GenBank/DDBJ databases">
        <authorList>
            <consortium name="Pathogen Informatics"/>
        </authorList>
    </citation>
    <scope>NUCLEOTIDE SEQUENCE [LARGE SCALE GENOMIC DNA]</scope>
    <source>
        <strain evidence="1 2">NST_G2</strain>
    </source>
</reference>
<name>A0A183SJ78_SCHSO</name>
<evidence type="ECO:0000313" key="1">
    <source>
        <dbReference type="EMBL" id="VDL90661.1"/>
    </source>
</evidence>
<gene>
    <name evidence="1" type="ORF">SSLN_LOCUS4276</name>
</gene>
<dbReference type="EMBL" id="UYSU01032807">
    <property type="protein sequence ID" value="VDL90661.1"/>
    <property type="molecule type" value="Genomic_DNA"/>
</dbReference>
<evidence type="ECO:0000313" key="3">
    <source>
        <dbReference type="WBParaSite" id="SSLN_0000442301-mRNA-1"/>
    </source>
</evidence>
<evidence type="ECO:0000313" key="2">
    <source>
        <dbReference type="Proteomes" id="UP000275846"/>
    </source>
</evidence>
<accession>A0A183SJ78</accession>
<dbReference type="AlphaFoldDB" id="A0A183SJ78"/>